<dbReference type="PANTHER" id="PTHR30572">
    <property type="entry name" value="MEMBRANE COMPONENT OF TRANSPORTER-RELATED"/>
    <property type="match status" value="1"/>
</dbReference>
<dbReference type="Proteomes" id="UP000269708">
    <property type="component" value="Unassembled WGS sequence"/>
</dbReference>
<evidence type="ECO:0000313" key="9">
    <source>
        <dbReference type="EMBL" id="RPE75827.1"/>
    </source>
</evidence>
<dbReference type="GO" id="GO:0005886">
    <property type="term" value="C:plasma membrane"/>
    <property type="evidence" value="ECO:0007669"/>
    <property type="project" value="UniProtKB-SubCell"/>
</dbReference>
<dbReference type="InterPro" id="IPR025857">
    <property type="entry name" value="MacB_PCD"/>
</dbReference>
<dbReference type="PANTHER" id="PTHR30572:SF18">
    <property type="entry name" value="ABC-TYPE MACROLIDE FAMILY EXPORT SYSTEM PERMEASE COMPONENT 2"/>
    <property type="match status" value="1"/>
</dbReference>
<protein>
    <submittedName>
        <fullName evidence="9">Putative ABC transport system permease protein</fullName>
    </submittedName>
</protein>
<evidence type="ECO:0000313" key="10">
    <source>
        <dbReference type="Proteomes" id="UP000269708"/>
    </source>
</evidence>
<sequence>MFAYYFDLALRSFRRNRVLTALMVLAIALGIGACMTTLTVFHVLSGDPIPGKSDRLFYPRIDPRGAEDYTPGDKPSQQMTRYDAEALLRDKRGKRQAMMTGGDVAIEPARPDLTPFSVQARYTSADFFPMFDVPFAYGGPWNEADDKARSRVVVIGKSLNDRLFGGADSVGKTLRIHQTEFRIVGVLAPWRPVPRFYDVTLSHYGESEQVFVPFSTSRDAKFPTSGDMTCWGDSRQDEEGSTGLNAPCAWIQYWVELESPAQAEEYRRYLVNYSNQQRAAGRFQRPANVRLDDVVGWLDDRNVLPSDVRLQLWLALGFLAVCLLNTVGLLLAKFLRRAGEIGVRRALGASRGAIFAQCLVEAGTVGLVGGVFGLLLALLGLWAVRQQPVSYAELARLDASMLLTTFVVAIGASLLAGLLPAWRACQIAPAIQLKSQ</sequence>
<evidence type="ECO:0000256" key="1">
    <source>
        <dbReference type="ARBA" id="ARBA00004651"/>
    </source>
</evidence>
<keyword evidence="2" id="KW-1003">Cell membrane</keyword>
<evidence type="ECO:0000256" key="3">
    <source>
        <dbReference type="ARBA" id="ARBA00022692"/>
    </source>
</evidence>
<evidence type="ECO:0000259" key="7">
    <source>
        <dbReference type="Pfam" id="PF02687"/>
    </source>
</evidence>
<dbReference type="Pfam" id="PF02687">
    <property type="entry name" value="FtsX"/>
    <property type="match status" value="1"/>
</dbReference>
<feature type="transmembrane region" description="Helical" evidence="6">
    <location>
        <begin position="402"/>
        <end position="422"/>
    </location>
</feature>
<evidence type="ECO:0000256" key="4">
    <source>
        <dbReference type="ARBA" id="ARBA00022989"/>
    </source>
</evidence>
<feature type="domain" description="MacB-like periplasmic core" evidence="8">
    <location>
        <begin position="20"/>
        <end position="270"/>
    </location>
</feature>
<name>A0A3N4VF73_9GAMM</name>
<evidence type="ECO:0000256" key="6">
    <source>
        <dbReference type="SAM" id="Phobius"/>
    </source>
</evidence>
<gene>
    <name evidence="9" type="ORF">EDC50_2724</name>
</gene>
<reference evidence="9 10" key="1">
    <citation type="submission" date="2018-11" db="EMBL/GenBank/DDBJ databases">
        <title>Genomic Encyclopedia of Type Strains, Phase IV (KMG-IV): sequencing the most valuable type-strain genomes for metagenomic binning, comparative biology and taxonomic classification.</title>
        <authorList>
            <person name="Goeker M."/>
        </authorList>
    </citation>
    <scope>NUCLEOTIDE SEQUENCE [LARGE SCALE GENOMIC DNA]</scope>
    <source>
        <strain evidence="9 10">DSM 25623</strain>
    </source>
</reference>
<evidence type="ECO:0000259" key="8">
    <source>
        <dbReference type="Pfam" id="PF12704"/>
    </source>
</evidence>
<feature type="transmembrane region" description="Helical" evidence="6">
    <location>
        <begin position="21"/>
        <end position="44"/>
    </location>
</feature>
<feature type="domain" description="ABC3 transporter permease C-terminal" evidence="7">
    <location>
        <begin position="315"/>
        <end position="428"/>
    </location>
</feature>
<dbReference type="EMBL" id="RKQN01000004">
    <property type="protein sequence ID" value="RPE75827.1"/>
    <property type="molecule type" value="Genomic_DNA"/>
</dbReference>
<keyword evidence="4 6" id="KW-1133">Transmembrane helix</keyword>
<comment type="caution">
    <text evidence="9">The sequence shown here is derived from an EMBL/GenBank/DDBJ whole genome shotgun (WGS) entry which is preliminary data.</text>
</comment>
<dbReference type="OrthoDB" id="8735006at2"/>
<dbReference type="GO" id="GO:0022857">
    <property type="term" value="F:transmembrane transporter activity"/>
    <property type="evidence" value="ECO:0007669"/>
    <property type="project" value="TreeGrafter"/>
</dbReference>
<keyword evidence="3 6" id="KW-0812">Transmembrane</keyword>
<proteinExistence type="predicted"/>
<keyword evidence="5 6" id="KW-0472">Membrane</keyword>
<evidence type="ECO:0000256" key="2">
    <source>
        <dbReference type="ARBA" id="ARBA00022475"/>
    </source>
</evidence>
<dbReference type="InterPro" id="IPR003838">
    <property type="entry name" value="ABC3_permease_C"/>
</dbReference>
<keyword evidence="10" id="KW-1185">Reference proteome</keyword>
<dbReference type="RefSeq" id="WP_123771039.1">
    <property type="nucleotide sequence ID" value="NZ_RKQN01000004.1"/>
</dbReference>
<evidence type="ECO:0000256" key="5">
    <source>
        <dbReference type="ARBA" id="ARBA00023136"/>
    </source>
</evidence>
<accession>A0A3N4VF73</accession>
<feature type="transmembrane region" description="Helical" evidence="6">
    <location>
        <begin position="312"/>
        <end position="332"/>
    </location>
</feature>
<dbReference type="InterPro" id="IPR050250">
    <property type="entry name" value="Macrolide_Exporter_MacB"/>
</dbReference>
<feature type="transmembrane region" description="Helical" evidence="6">
    <location>
        <begin position="353"/>
        <end position="382"/>
    </location>
</feature>
<organism evidence="9 10">
    <name type="scientific">Vulcaniibacterium tengchongense</name>
    <dbReference type="NCBI Taxonomy" id="1273429"/>
    <lineage>
        <taxon>Bacteria</taxon>
        <taxon>Pseudomonadati</taxon>
        <taxon>Pseudomonadota</taxon>
        <taxon>Gammaproteobacteria</taxon>
        <taxon>Lysobacterales</taxon>
        <taxon>Lysobacteraceae</taxon>
        <taxon>Vulcaniibacterium</taxon>
    </lineage>
</organism>
<comment type="subcellular location">
    <subcellularLocation>
        <location evidence="1">Cell membrane</location>
        <topology evidence="1">Multi-pass membrane protein</topology>
    </subcellularLocation>
</comment>
<dbReference type="AlphaFoldDB" id="A0A3N4VF73"/>
<dbReference type="Pfam" id="PF12704">
    <property type="entry name" value="MacB_PCD"/>
    <property type="match status" value="1"/>
</dbReference>